<dbReference type="NCBIfam" id="NF007914">
    <property type="entry name" value="PRK10628.1"/>
    <property type="match status" value="1"/>
</dbReference>
<gene>
    <name evidence="7" type="ORF">HMPREF0402_01490</name>
</gene>
<dbReference type="EMBL" id="AGWJ02000010">
    <property type="protein sequence ID" value="EHO81826.1"/>
    <property type="molecule type" value="Genomic_DNA"/>
</dbReference>
<comment type="cofactor">
    <cofactor evidence="1">
        <name>Zn(2+)</name>
        <dbReference type="ChEBI" id="CHEBI:29105"/>
    </cofactor>
</comment>
<dbReference type="PATRIC" id="fig|457404.5.peg.1474"/>
<dbReference type="GO" id="GO:0016702">
    <property type="term" value="F:oxidoreductase activity, acting on single donors with incorporation of molecular oxygen, incorporation of two atoms of oxygen"/>
    <property type="evidence" value="ECO:0007669"/>
    <property type="project" value="UniProtKB-ARBA"/>
</dbReference>
<evidence type="ECO:0000313" key="7">
    <source>
        <dbReference type="EMBL" id="EHO81826.1"/>
    </source>
</evidence>
<dbReference type="Gene3D" id="3.40.830.10">
    <property type="entry name" value="LigB-like"/>
    <property type="match status" value="1"/>
</dbReference>
<keyword evidence="8" id="KW-1185">Reference proteome</keyword>
<evidence type="ECO:0000256" key="4">
    <source>
        <dbReference type="ARBA" id="ARBA00022833"/>
    </source>
</evidence>
<keyword evidence="5" id="KW-0560">Oxidoreductase</keyword>
<dbReference type="InterPro" id="IPR004183">
    <property type="entry name" value="Xdiol_dOase_suB"/>
</dbReference>
<evidence type="ECO:0000256" key="5">
    <source>
        <dbReference type="ARBA" id="ARBA00023002"/>
    </source>
</evidence>
<dbReference type="GO" id="GO:0008270">
    <property type="term" value="F:zinc ion binding"/>
    <property type="evidence" value="ECO:0007669"/>
    <property type="project" value="InterPro"/>
</dbReference>
<dbReference type="PANTHER" id="PTHR30096">
    <property type="entry name" value="4,5-DOPA DIOXYGENASE EXTRADIOL-LIKE PROTEIN"/>
    <property type="match status" value="1"/>
</dbReference>
<evidence type="ECO:0000256" key="2">
    <source>
        <dbReference type="ARBA" id="ARBA00007581"/>
    </source>
</evidence>
<proteinExistence type="inferred from homology"/>
<comment type="similarity">
    <text evidence="2">Belongs to the DODA-type extradiol aromatic ring-opening dioxygenase family.</text>
</comment>
<dbReference type="PIRSF" id="PIRSF006157">
    <property type="entry name" value="Doxgns_DODA"/>
    <property type="match status" value="1"/>
</dbReference>
<feature type="domain" description="Extradiol ring-cleavage dioxygenase class III enzyme subunit B" evidence="6">
    <location>
        <begin position="26"/>
        <end position="248"/>
    </location>
</feature>
<evidence type="ECO:0000259" key="6">
    <source>
        <dbReference type="Pfam" id="PF02900"/>
    </source>
</evidence>
<keyword evidence="4" id="KW-0862">Zinc</keyword>
<evidence type="ECO:0000256" key="3">
    <source>
        <dbReference type="ARBA" id="ARBA00022723"/>
    </source>
</evidence>
<dbReference type="BioCyc" id="FSP457404-HMP:GTSQ-1497-MONOMER"/>
<dbReference type="RefSeq" id="WP_008697025.1">
    <property type="nucleotide sequence ID" value="NZ_KE161007.1"/>
</dbReference>
<reference evidence="7 8" key="1">
    <citation type="submission" date="2012-07" db="EMBL/GenBank/DDBJ databases">
        <title>The Genome Sequence of Fusobacterium ulcerans 12_1B.</title>
        <authorList>
            <consortium name="The Broad Institute Genome Sequencing Platform"/>
            <person name="Earl A."/>
            <person name="Ward D."/>
            <person name="Feldgarden M."/>
            <person name="Gevers D."/>
            <person name="Strauss J."/>
            <person name="Ambrose C.E."/>
            <person name="Allen-Vercoe E."/>
            <person name="Walker B."/>
            <person name="Young S.K."/>
            <person name="Zeng Q."/>
            <person name="Gargeya S."/>
            <person name="Fitzgerald M."/>
            <person name="Haas B."/>
            <person name="Abouelleil A."/>
            <person name="Alvarado L."/>
            <person name="Arachchi H.M."/>
            <person name="Berlin A.M."/>
            <person name="Chapman S.B."/>
            <person name="Goldberg J."/>
            <person name="Griggs A."/>
            <person name="Gujja S."/>
            <person name="Hansen M."/>
            <person name="Howarth C."/>
            <person name="Imamovic A."/>
            <person name="Larimer J."/>
            <person name="McCowen C."/>
            <person name="Montmayeur A."/>
            <person name="Murphy C."/>
            <person name="Neiman D."/>
            <person name="Pearson M."/>
            <person name="Priest M."/>
            <person name="Roberts A."/>
            <person name="Saif S."/>
            <person name="Shea T."/>
            <person name="Sisk P."/>
            <person name="Sykes S."/>
            <person name="Wortman J."/>
            <person name="Nusbaum C."/>
            <person name="Birren B."/>
        </authorList>
    </citation>
    <scope>NUCLEOTIDE SEQUENCE [LARGE SCALE GENOMIC DNA]</scope>
    <source>
        <strain evidence="7 8">12_1B</strain>
    </source>
</reference>
<protein>
    <recommendedName>
        <fullName evidence="6">Extradiol ring-cleavage dioxygenase class III enzyme subunit B domain-containing protein</fullName>
    </recommendedName>
</protein>
<dbReference type="Pfam" id="PF02900">
    <property type="entry name" value="LigB"/>
    <property type="match status" value="1"/>
</dbReference>
<dbReference type="CDD" id="cd07363">
    <property type="entry name" value="45_DOPA_Dioxygenase"/>
    <property type="match status" value="1"/>
</dbReference>
<dbReference type="Proteomes" id="UP000003233">
    <property type="component" value="Unassembled WGS sequence"/>
</dbReference>
<organism evidence="7 8">
    <name type="scientific">Fusobacterium ulcerans 12-1B</name>
    <dbReference type="NCBI Taxonomy" id="457404"/>
    <lineage>
        <taxon>Bacteria</taxon>
        <taxon>Fusobacteriati</taxon>
        <taxon>Fusobacteriota</taxon>
        <taxon>Fusobacteriia</taxon>
        <taxon>Fusobacteriales</taxon>
        <taxon>Fusobacteriaceae</taxon>
        <taxon>Fusobacterium</taxon>
    </lineage>
</organism>
<dbReference type="GO" id="GO:0008198">
    <property type="term" value="F:ferrous iron binding"/>
    <property type="evidence" value="ECO:0007669"/>
    <property type="project" value="InterPro"/>
</dbReference>
<sequence>MPVIFVGHGSPMNALNNSKASVMWKKTGEALKKPKAILAISAHWYVNKTFIQSSSNPTQIYDMYGFPDELYKINYPVKGDMKLTERVLDLLGQDVSVNNDWGIDHGTWSVLVHMFPDADIPIVQMSIDKTKSLEEHYTLGKKLAQLREEGFLILASGNIVHNLRKLDPDIEGRKETVEFDNWIKESILSFNIKNVVNHFKHPDSAFAVPTPDHYIPLIYALAASDSLDKIDIFNNYYELGSISMTSYIFNSIN</sequence>
<keyword evidence="3" id="KW-0479">Metal-binding</keyword>
<comment type="caution">
    <text evidence="7">The sequence shown here is derived from an EMBL/GenBank/DDBJ whole genome shotgun (WGS) entry which is preliminary data.</text>
</comment>
<name>H1PSU7_9FUSO</name>
<evidence type="ECO:0000313" key="8">
    <source>
        <dbReference type="Proteomes" id="UP000003233"/>
    </source>
</evidence>
<dbReference type="HOGENOM" id="CLU_046582_2_0_0"/>
<dbReference type="PANTHER" id="PTHR30096:SF0">
    <property type="entry name" value="4,5-DOPA DIOXYGENASE EXTRADIOL-LIKE PROTEIN"/>
    <property type="match status" value="1"/>
</dbReference>
<dbReference type="AlphaFoldDB" id="H1PSU7"/>
<evidence type="ECO:0000256" key="1">
    <source>
        <dbReference type="ARBA" id="ARBA00001947"/>
    </source>
</evidence>
<dbReference type="InterPro" id="IPR014436">
    <property type="entry name" value="Extradiol_dOase_DODA"/>
</dbReference>
<dbReference type="SUPFAM" id="SSF53213">
    <property type="entry name" value="LigB-like"/>
    <property type="match status" value="1"/>
</dbReference>
<accession>H1PSU7</accession>